<accession>A0ABD6D8F4</accession>
<organism evidence="2 3">
    <name type="scientific">Halohasta litorea</name>
    <dbReference type="NCBI Taxonomy" id="869891"/>
    <lineage>
        <taxon>Archaea</taxon>
        <taxon>Methanobacteriati</taxon>
        <taxon>Methanobacteriota</taxon>
        <taxon>Stenosarchaea group</taxon>
        <taxon>Halobacteria</taxon>
        <taxon>Halobacteriales</taxon>
        <taxon>Haloferacaceae</taxon>
        <taxon>Halohasta</taxon>
    </lineage>
</organism>
<comment type="caution">
    <text evidence="2">The sequence shown here is derived from an EMBL/GenBank/DDBJ whole genome shotgun (WGS) entry which is preliminary data.</text>
</comment>
<sequence length="82" mass="8964">MVPQMSLPPSLSRLGRVVYSLPISIGHLLASARGIAFWTAVALPFGYLPLFGLDMVELTMETFVLLLVVNIVALVVGHSYHR</sequence>
<keyword evidence="3" id="KW-1185">Reference proteome</keyword>
<protein>
    <submittedName>
        <fullName evidence="2">Uncharacterized protein</fullName>
    </submittedName>
</protein>
<dbReference type="Pfam" id="PF26071">
    <property type="entry name" value="DUF8028"/>
    <property type="match status" value="1"/>
</dbReference>
<dbReference type="AlphaFoldDB" id="A0ABD6D8F4"/>
<name>A0ABD6D8F4_9EURY</name>
<dbReference type="RefSeq" id="WP_256394953.1">
    <property type="nucleotide sequence ID" value="NZ_JANHDJ010000001.1"/>
</dbReference>
<keyword evidence="1" id="KW-1133">Transmembrane helix</keyword>
<dbReference type="EMBL" id="JBHUDM010000001">
    <property type="protein sequence ID" value="MFD1641251.1"/>
    <property type="molecule type" value="Genomic_DNA"/>
</dbReference>
<evidence type="ECO:0000256" key="1">
    <source>
        <dbReference type="SAM" id="Phobius"/>
    </source>
</evidence>
<keyword evidence="1" id="KW-0812">Transmembrane</keyword>
<evidence type="ECO:0000313" key="3">
    <source>
        <dbReference type="Proteomes" id="UP001597052"/>
    </source>
</evidence>
<dbReference type="Proteomes" id="UP001597052">
    <property type="component" value="Unassembled WGS sequence"/>
</dbReference>
<evidence type="ECO:0000313" key="2">
    <source>
        <dbReference type="EMBL" id="MFD1641251.1"/>
    </source>
</evidence>
<keyword evidence="1" id="KW-0472">Membrane</keyword>
<feature type="transmembrane region" description="Helical" evidence="1">
    <location>
        <begin position="63"/>
        <end position="80"/>
    </location>
</feature>
<feature type="transmembrane region" description="Helical" evidence="1">
    <location>
        <begin position="21"/>
        <end position="43"/>
    </location>
</feature>
<proteinExistence type="predicted"/>
<dbReference type="InterPro" id="IPR058341">
    <property type="entry name" value="DUF8028"/>
</dbReference>
<gene>
    <name evidence="2" type="ORF">ACFSBW_05100</name>
</gene>
<reference evidence="2 3" key="1">
    <citation type="journal article" date="2019" name="Int. J. Syst. Evol. Microbiol.">
        <title>The Global Catalogue of Microorganisms (GCM) 10K type strain sequencing project: providing services to taxonomists for standard genome sequencing and annotation.</title>
        <authorList>
            <consortium name="The Broad Institute Genomics Platform"/>
            <consortium name="The Broad Institute Genome Sequencing Center for Infectious Disease"/>
            <person name="Wu L."/>
            <person name="Ma J."/>
        </authorList>
    </citation>
    <scope>NUCLEOTIDE SEQUENCE [LARGE SCALE GENOMIC DNA]</scope>
    <source>
        <strain evidence="2 3">CGMCC 1.10593</strain>
    </source>
</reference>